<evidence type="ECO:0000313" key="2">
    <source>
        <dbReference type="Proteomes" id="UP000678895"/>
    </source>
</evidence>
<dbReference type="AlphaFoldDB" id="A0A919XZW7"/>
<organism evidence="1 2">
    <name type="scientific">Paenibacillus apis</name>
    <dbReference type="NCBI Taxonomy" id="1792174"/>
    <lineage>
        <taxon>Bacteria</taxon>
        <taxon>Bacillati</taxon>
        <taxon>Bacillota</taxon>
        <taxon>Bacilli</taxon>
        <taxon>Bacillales</taxon>
        <taxon>Paenibacillaceae</taxon>
        <taxon>Paenibacillus</taxon>
    </lineage>
</organism>
<proteinExistence type="predicted"/>
<dbReference type="EMBL" id="BORS01000004">
    <property type="protein sequence ID" value="GIO41551.1"/>
    <property type="molecule type" value="Genomic_DNA"/>
</dbReference>
<accession>A0A919XZW7</accession>
<keyword evidence="2" id="KW-1185">Reference proteome</keyword>
<name>A0A919XZW7_9BACL</name>
<reference evidence="1" key="1">
    <citation type="submission" date="2021-03" db="EMBL/GenBank/DDBJ databases">
        <title>Antimicrobial resistance genes in bacteria isolated from Japanese honey, and their potential for conferring macrolide and lincosamide resistance in the American foulbrood pathogen Paenibacillus larvae.</title>
        <authorList>
            <person name="Okamoto M."/>
            <person name="Kumagai M."/>
            <person name="Kanamori H."/>
            <person name="Takamatsu D."/>
        </authorList>
    </citation>
    <scope>NUCLEOTIDE SEQUENCE</scope>
    <source>
        <strain evidence="1">J41TS4</strain>
    </source>
</reference>
<gene>
    <name evidence="1" type="ORF">J41TS4_13090</name>
</gene>
<evidence type="ECO:0000313" key="1">
    <source>
        <dbReference type="EMBL" id="GIO41551.1"/>
    </source>
</evidence>
<sequence length="54" mass="6299">MRALQQTHSTTLNVMNTGTLDEISLVGKDYKKTKDLFTQMTIAKKTWENIDYLY</sequence>
<comment type="caution">
    <text evidence="1">The sequence shown here is derived from an EMBL/GenBank/DDBJ whole genome shotgun (WGS) entry which is preliminary data.</text>
</comment>
<dbReference type="Proteomes" id="UP000678895">
    <property type="component" value="Unassembled WGS sequence"/>
</dbReference>
<protein>
    <submittedName>
        <fullName evidence="1">Uncharacterized protein</fullName>
    </submittedName>
</protein>